<evidence type="ECO:0000259" key="11">
    <source>
        <dbReference type="PROSITE" id="PS50061"/>
    </source>
</evidence>
<dbReference type="PRINTS" id="PR00454">
    <property type="entry name" value="ETSDOMAIN"/>
</dbReference>
<proteinExistence type="inferred from homology"/>
<dbReference type="PANTHER" id="PTHR11849:SF170">
    <property type="entry name" value="ETS-RELATED TRANSCRIPTION FACTOR ELF-4"/>
    <property type="match status" value="1"/>
</dbReference>
<evidence type="ECO:0000256" key="10">
    <source>
        <dbReference type="SAM" id="MobiDB-lite"/>
    </source>
</evidence>
<dbReference type="InterPro" id="IPR036388">
    <property type="entry name" value="WH-like_DNA-bd_sf"/>
</dbReference>
<dbReference type="Pfam" id="PF00178">
    <property type="entry name" value="Ets"/>
    <property type="match status" value="1"/>
</dbReference>
<dbReference type="GO" id="GO:0000981">
    <property type="term" value="F:DNA-binding transcription factor activity, RNA polymerase II-specific"/>
    <property type="evidence" value="ECO:0007669"/>
    <property type="project" value="TreeGrafter"/>
</dbReference>
<evidence type="ECO:0000313" key="13">
    <source>
        <dbReference type="Proteomes" id="UP000261620"/>
    </source>
</evidence>
<protein>
    <recommendedName>
        <fullName evidence="11">ETS domain-containing protein</fullName>
    </recommendedName>
</protein>
<keyword evidence="4" id="KW-0805">Transcription regulation</keyword>
<reference evidence="12" key="1">
    <citation type="submission" date="2025-08" db="UniProtKB">
        <authorList>
            <consortium name="Ensembl"/>
        </authorList>
    </citation>
    <scope>IDENTIFICATION</scope>
</reference>
<dbReference type="Pfam" id="PF12310">
    <property type="entry name" value="Elf-1_N"/>
    <property type="match status" value="1"/>
</dbReference>
<dbReference type="Proteomes" id="UP000261620">
    <property type="component" value="Unplaced"/>
</dbReference>
<organism evidence="12 13">
    <name type="scientific">Mola mola</name>
    <name type="common">Ocean sunfish</name>
    <name type="synonym">Tetraodon mola</name>
    <dbReference type="NCBI Taxonomy" id="94237"/>
    <lineage>
        <taxon>Eukaryota</taxon>
        <taxon>Metazoa</taxon>
        <taxon>Chordata</taxon>
        <taxon>Craniata</taxon>
        <taxon>Vertebrata</taxon>
        <taxon>Euteleostomi</taxon>
        <taxon>Actinopterygii</taxon>
        <taxon>Neopterygii</taxon>
        <taxon>Teleostei</taxon>
        <taxon>Neoteleostei</taxon>
        <taxon>Acanthomorphata</taxon>
        <taxon>Eupercaria</taxon>
        <taxon>Tetraodontiformes</taxon>
        <taxon>Molidae</taxon>
        <taxon>Mola</taxon>
    </lineage>
</organism>
<feature type="region of interest" description="Disordered" evidence="10">
    <location>
        <begin position="158"/>
        <end position="184"/>
    </location>
</feature>
<dbReference type="AlphaFoldDB" id="A0A3Q3VUP1"/>
<dbReference type="SMART" id="SM00413">
    <property type="entry name" value="ETS"/>
    <property type="match status" value="1"/>
</dbReference>
<evidence type="ECO:0000256" key="3">
    <source>
        <dbReference type="ARBA" id="ARBA00022553"/>
    </source>
</evidence>
<dbReference type="PANTHER" id="PTHR11849">
    <property type="entry name" value="ETS"/>
    <property type="match status" value="1"/>
</dbReference>
<dbReference type="InterPro" id="IPR022084">
    <property type="entry name" value="TF_Elf_N"/>
</dbReference>
<dbReference type="Ensembl" id="ENSMMOT00000005342.1">
    <property type="protein sequence ID" value="ENSMMOP00000005248.1"/>
    <property type="gene ID" value="ENSMMOG00000004172.1"/>
</dbReference>
<evidence type="ECO:0000256" key="9">
    <source>
        <dbReference type="RuleBase" id="RU004019"/>
    </source>
</evidence>
<sequence>MTTAVQPSELVFEFASNGMDEINQLDDPSVFPAVIVEQVPTADLLQVYSGLESDEVNNGIMVDTTLHVVEEPSILVGTTVSGAEDSMETSEAAAALLNMESPNNILDEKRMHTYGSLLESDLTYAPLRPDQMENSALDVSLDEDTSSMDEIAQKYPLKQQKKPKRKPRAVRPCSPISHPNLPLRKKSKEGKNTIYLWEFLLALLQDKNTCPKYIKWTQREKGIFKLVDSKAVSKLWGKHKNKPDMNYETMGRALYYYQRGILAKVEGQRLVYQFKEMPTDLVVIEDEDTGSDANSAYGGQRSTNGRSVVRGGSRGHGRAHGQHQVPVKQMKKEPDVESLYQEVNGGHSEQLLHSVSMLQASQGSMVHDPAQAMTISAPSSVPMVLTSSGSLQSVLANGDSSHCSPPRVILHTVPSAQAGGKDMLTIQAASLASGASSLQDSLHQQLLVASLGTSVVSTSSSHTFPPGVVSSSASSLSSLPRLVTINTTCGQTMVAQQPGTVIATVLKSSDLSGLQVKEELLDPNYFQSIVNGDPSLAANTFDKEEIEAGEAELQYRTMIIDASQSHGQVGGCCETIINGHSSQSSSPSEGLTPVEELEVRGEMSLQPEQGIKALQELPLSVQLPAHFIQIKTEPA</sequence>
<dbReference type="InterPro" id="IPR036390">
    <property type="entry name" value="WH_DNA-bd_sf"/>
</dbReference>
<dbReference type="PROSITE" id="PS50061">
    <property type="entry name" value="ETS_DOMAIN_3"/>
    <property type="match status" value="1"/>
</dbReference>
<feature type="domain" description="ETS" evidence="11">
    <location>
        <begin position="194"/>
        <end position="275"/>
    </location>
</feature>
<feature type="region of interest" description="Disordered" evidence="10">
    <location>
        <begin position="292"/>
        <end position="332"/>
    </location>
</feature>
<keyword evidence="8 9" id="KW-0539">Nucleus</keyword>
<keyword evidence="7" id="KW-0804">Transcription</keyword>
<evidence type="ECO:0000313" key="12">
    <source>
        <dbReference type="Ensembl" id="ENSMMOP00000005248.1"/>
    </source>
</evidence>
<evidence type="ECO:0000256" key="2">
    <source>
        <dbReference type="ARBA" id="ARBA00005562"/>
    </source>
</evidence>
<dbReference type="GO" id="GO:0030154">
    <property type="term" value="P:cell differentiation"/>
    <property type="evidence" value="ECO:0007669"/>
    <property type="project" value="TreeGrafter"/>
</dbReference>
<comment type="subcellular location">
    <subcellularLocation>
        <location evidence="1 9">Nucleus</location>
    </subcellularLocation>
</comment>
<dbReference type="InterPro" id="IPR000418">
    <property type="entry name" value="Ets_dom"/>
</dbReference>
<keyword evidence="13" id="KW-1185">Reference proteome</keyword>
<dbReference type="Gene3D" id="1.10.10.10">
    <property type="entry name" value="Winged helix-like DNA-binding domain superfamily/Winged helix DNA-binding domain"/>
    <property type="match status" value="1"/>
</dbReference>
<feature type="compositionally biased region" description="Basic residues" evidence="10">
    <location>
        <begin position="159"/>
        <end position="169"/>
    </location>
</feature>
<dbReference type="PROSITE" id="PS00345">
    <property type="entry name" value="ETS_DOMAIN_1"/>
    <property type="match status" value="1"/>
</dbReference>
<dbReference type="FunFam" id="1.10.10.10:FF:000066">
    <property type="entry name" value="ETS-related transcription factor Elf-2 isoform X1"/>
    <property type="match status" value="1"/>
</dbReference>
<keyword evidence="5 9" id="KW-0238">DNA-binding</keyword>
<comment type="similarity">
    <text evidence="2 9">Belongs to the ETS family.</text>
</comment>
<dbReference type="InterPro" id="IPR046328">
    <property type="entry name" value="ETS_fam"/>
</dbReference>
<evidence type="ECO:0000256" key="6">
    <source>
        <dbReference type="ARBA" id="ARBA00023159"/>
    </source>
</evidence>
<keyword evidence="3" id="KW-0597">Phosphoprotein</keyword>
<evidence type="ECO:0000256" key="4">
    <source>
        <dbReference type="ARBA" id="ARBA00023015"/>
    </source>
</evidence>
<evidence type="ECO:0000256" key="1">
    <source>
        <dbReference type="ARBA" id="ARBA00004123"/>
    </source>
</evidence>
<reference evidence="12" key="2">
    <citation type="submission" date="2025-09" db="UniProtKB">
        <authorList>
            <consortium name="Ensembl"/>
        </authorList>
    </citation>
    <scope>IDENTIFICATION</scope>
</reference>
<dbReference type="GO" id="GO:0005634">
    <property type="term" value="C:nucleus"/>
    <property type="evidence" value="ECO:0007669"/>
    <property type="project" value="UniProtKB-SubCell"/>
</dbReference>
<name>A0A3Q3VUP1_MOLML</name>
<evidence type="ECO:0000256" key="5">
    <source>
        <dbReference type="ARBA" id="ARBA00023125"/>
    </source>
</evidence>
<dbReference type="SUPFAM" id="SSF46785">
    <property type="entry name" value="Winged helix' DNA-binding domain"/>
    <property type="match status" value="1"/>
</dbReference>
<accession>A0A3Q3VUP1</accession>
<dbReference type="STRING" id="94237.ENSMMOP00000005248"/>
<evidence type="ECO:0000256" key="7">
    <source>
        <dbReference type="ARBA" id="ARBA00023163"/>
    </source>
</evidence>
<keyword evidence="6" id="KW-0010">Activator</keyword>
<dbReference type="GO" id="GO:0043565">
    <property type="term" value="F:sequence-specific DNA binding"/>
    <property type="evidence" value="ECO:0007669"/>
    <property type="project" value="InterPro"/>
</dbReference>
<dbReference type="GO" id="GO:0045893">
    <property type="term" value="P:positive regulation of DNA-templated transcription"/>
    <property type="evidence" value="ECO:0007669"/>
    <property type="project" value="UniProtKB-ARBA"/>
</dbReference>
<evidence type="ECO:0000256" key="8">
    <source>
        <dbReference type="ARBA" id="ARBA00023242"/>
    </source>
</evidence>
<dbReference type="OMA" id="CSYLFPT"/>